<dbReference type="Pfam" id="PF12705">
    <property type="entry name" value="PDDEXK_1"/>
    <property type="match status" value="1"/>
</dbReference>
<reference evidence="2" key="1">
    <citation type="submission" date="2021-10" db="EMBL/GenBank/DDBJ databases">
        <title>Loktanella gaetbuli sp. nov., isolated from a tidal flat.</title>
        <authorList>
            <person name="Park S."/>
            <person name="Yoon J.-H."/>
        </authorList>
    </citation>
    <scope>NUCLEOTIDE SEQUENCE</scope>
    <source>
        <strain evidence="2">TSTF-M6</strain>
    </source>
</reference>
<comment type="caution">
    <text evidence="2">The sequence shown here is derived from an EMBL/GenBank/DDBJ whole genome shotgun (WGS) entry which is preliminary data.</text>
</comment>
<evidence type="ECO:0000259" key="1">
    <source>
        <dbReference type="Pfam" id="PF12705"/>
    </source>
</evidence>
<gene>
    <name evidence="2" type="primary">addB</name>
    <name evidence="2" type="ORF">LGQ03_08060</name>
</gene>
<dbReference type="SUPFAM" id="SSF52540">
    <property type="entry name" value="P-loop containing nucleoside triphosphate hydrolases"/>
    <property type="match status" value="1"/>
</dbReference>
<dbReference type="InterPro" id="IPR027417">
    <property type="entry name" value="P-loop_NTPase"/>
</dbReference>
<dbReference type="InterPro" id="IPR014153">
    <property type="entry name" value="Ds_break_AddB"/>
</dbReference>
<evidence type="ECO:0000313" key="3">
    <source>
        <dbReference type="Proteomes" id="UP001138961"/>
    </source>
</evidence>
<keyword evidence="3" id="KW-1185">Reference proteome</keyword>
<dbReference type="Gene3D" id="3.90.320.10">
    <property type="match status" value="1"/>
</dbReference>
<dbReference type="EMBL" id="JAJATZ010000003">
    <property type="protein sequence ID" value="MCB5199192.1"/>
    <property type="molecule type" value="Genomic_DNA"/>
</dbReference>
<protein>
    <submittedName>
        <fullName evidence="2">Double-strand break repair protein AddB</fullName>
    </submittedName>
</protein>
<feature type="domain" description="PD-(D/E)XK endonuclease-like" evidence="1">
    <location>
        <begin position="708"/>
        <end position="903"/>
    </location>
</feature>
<dbReference type="InterPro" id="IPR011335">
    <property type="entry name" value="Restrct_endonuc-II-like"/>
</dbReference>
<sequence length="975" mass="106606">MFDPSDHPRLFGLAPGVDFAQAFVGGLAARSTDLSQIRIYVNAARMQRQIRAAFDAGPARLLPRIKLVTDLAFEGEIGSADLPVSPLRRRLELSRAVEKLIDATPGLPRAALYDLSDSLAALMDEMHGEGVDFETLTQLDVTDVSGHWQQALKFLRLLEPYFTAEAAQPDAAARQRMHILSLIDLWAVQPPDHPVIVAGSTGSRGATGLLMQAVSRLPQGAVVLPGYDFDMPQHVWDSMGGTLTHEDHPQYRYRRLMRDLDLSADLVRPWTDQPPPAPARAALVSLSLRPAPVTDQWRRDGATLTDLPAAMADVTLVEADSPRAEAEVIALRLRQAAADGVPAALISPDRMLTRQVTAALDRWDITPDDSGGLPLGLSPPGRFMEHIVTAFGRPITAEVLLILLKHPLTNSSVAGRQHLLWTRDLELHLRRGGPPVVTPAVMTAWVGSMSNPKDGLDDWTAWVARVISALDHCGTLPIADHLAQHMAAAELLAAGPDGRDTGELFKKAAGRMMQGVMAAIARDADAGNPMDNRDYAALFRALMAAKTVRDRDAGHPGITILGTLEARVGGAELVILGGMTDGIWPPSPKPDPWLNRTLRAQAGLLLPERQIGLSAHDYQQAICAPQVWITRARRDADAETVPSRWVNRLTNLLAGLPDAQGPQALDEMRARGAVWLRHAARLSQPDVSIDRATRPAPMPPASARPRKVSVTQIKTLYRDPYAIYARKILGLTALKPLTADVDAALKGDVFHKILERFVSARPDASDPAARDLLRRITDDTLAEMCPWPTVRLQWRVLFDQIAPDFLQQEAMRQKDGTLVALETWGEITVPGPDIILNGKADRIDATPDGRALIYDYKTGTLPTAKEQAAFDKQLLLEAAMIERGAFAAVGVRQTQAAAFLGIKRGMPQVAAPLDDHPPDLVWAQLIKFLTMCQSDDWPYTARRAPQRVTFDGDYDHLSRRGEWTDSDPATPEVLT</sequence>
<dbReference type="RefSeq" id="WP_226747993.1">
    <property type="nucleotide sequence ID" value="NZ_JAJATZ010000003.1"/>
</dbReference>
<dbReference type="SUPFAM" id="SSF52980">
    <property type="entry name" value="Restriction endonuclease-like"/>
    <property type="match status" value="1"/>
</dbReference>
<dbReference type="InterPro" id="IPR011604">
    <property type="entry name" value="PDDEXK-like_dom_sf"/>
</dbReference>
<organism evidence="2 3">
    <name type="scientific">Loktanella gaetbuli</name>
    <dbReference type="NCBI Taxonomy" id="2881335"/>
    <lineage>
        <taxon>Bacteria</taxon>
        <taxon>Pseudomonadati</taxon>
        <taxon>Pseudomonadota</taxon>
        <taxon>Alphaproteobacteria</taxon>
        <taxon>Rhodobacterales</taxon>
        <taxon>Roseobacteraceae</taxon>
        <taxon>Loktanella</taxon>
    </lineage>
</organism>
<accession>A0ABS8BU55</accession>
<name>A0ABS8BU55_9RHOB</name>
<proteinExistence type="predicted"/>
<dbReference type="Proteomes" id="UP001138961">
    <property type="component" value="Unassembled WGS sequence"/>
</dbReference>
<dbReference type="NCBIfam" id="TIGR02786">
    <property type="entry name" value="addB_alphas"/>
    <property type="match status" value="1"/>
</dbReference>
<dbReference type="InterPro" id="IPR038726">
    <property type="entry name" value="PDDEXK_AddAB-type"/>
</dbReference>
<evidence type="ECO:0000313" key="2">
    <source>
        <dbReference type="EMBL" id="MCB5199192.1"/>
    </source>
</evidence>